<accession>A0A928BSC8</accession>
<protein>
    <submittedName>
        <fullName evidence="1">Uncharacterized protein</fullName>
    </submittedName>
</protein>
<comment type="caution">
    <text evidence="1">The sequence shown here is derived from an EMBL/GenBank/DDBJ whole genome shotgun (WGS) entry which is preliminary data.</text>
</comment>
<reference evidence="1" key="1">
    <citation type="submission" date="2019-04" db="EMBL/GenBank/DDBJ databases">
        <title>Evolution of Biomass-Degrading Anaerobic Consortia Revealed by Metagenomics.</title>
        <authorList>
            <person name="Peng X."/>
        </authorList>
    </citation>
    <scope>NUCLEOTIDE SEQUENCE</scope>
    <source>
        <strain evidence="1">SIG141</strain>
    </source>
</reference>
<organism evidence="1 2">
    <name type="scientific">Xylanibacter ruminicola</name>
    <name type="common">Prevotella ruminicola</name>
    <dbReference type="NCBI Taxonomy" id="839"/>
    <lineage>
        <taxon>Bacteria</taxon>
        <taxon>Pseudomonadati</taxon>
        <taxon>Bacteroidota</taxon>
        <taxon>Bacteroidia</taxon>
        <taxon>Bacteroidales</taxon>
        <taxon>Prevotellaceae</taxon>
        <taxon>Xylanibacter</taxon>
    </lineage>
</organism>
<dbReference type="EMBL" id="SUYD01000002">
    <property type="protein sequence ID" value="MBE6265237.1"/>
    <property type="molecule type" value="Genomic_DNA"/>
</dbReference>
<name>A0A928BSC8_XYLRU</name>
<proteinExistence type="predicted"/>
<evidence type="ECO:0000313" key="2">
    <source>
        <dbReference type="Proteomes" id="UP000763088"/>
    </source>
</evidence>
<dbReference type="AlphaFoldDB" id="A0A928BSC8"/>
<dbReference type="Proteomes" id="UP000763088">
    <property type="component" value="Unassembled WGS sequence"/>
</dbReference>
<sequence>MNNKEIQLEAIPVDFVVELGLKDETENSRAPYSTLIRTWAEHEGKAEIGKKAASRLDKDDLLSQLQPDTKNIYSLMPTYRTGKKANMLIKVVRQIDEHIKVDCYWKWAHAMKVMMDAKIIMTNVPNKFDALICWMIPGKGKDNVRKSGNYCIIDEKRHWRDFCDMPNINYDEYMDREVCSQIYELFKPLLGSNCS</sequence>
<gene>
    <name evidence="1" type="ORF">E7102_02005</name>
</gene>
<evidence type="ECO:0000313" key="1">
    <source>
        <dbReference type="EMBL" id="MBE6265237.1"/>
    </source>
</evidence>